<dbReference type="InterPro" id="IPR011010">
    <property type="entry name" value="DNA_brk_join_enz"/>
</dbReference>
<dbReference type="Pfam" id="PF00589">
    <property type="entry name" value="Phage_integrase"/>
    <property type="match status" value="1"/>
</dbReference>
<protein>
    <submittedName>
        <fullName evidence="3">Site-specific integrase</fullName>
    </submittedName>
</protein>
<dbReference type="AlphaFoldDB" id="A0A934I2B5"/>
<comment type="caution">
    <text evidence="3">The sequence shown here is derived from an EMBL/GenBank/DDBJ whole genome shotgun (WGS) entry which is preliminary data.</text>
</comment>
<feature type="domain" description="Tyr recombinase" evidence="2">
    <location>
        <begin position="1"/>
        <end position="101"/>
    </location>
</feature>
<dbReference type="GO" id="GO:0006310">
    <property type="term" value="P:DNA recombination"/>
    <property type="evidence" value="ECO:0007669"/>
    <property type="project" value="UniProtKB-KW"/>
</dbReference>
<dbReference type="GO" id="GO:0003677">
    <property type="term" value="F:DNA binding"/>
    <property type="evidence" value="ECO:0007669"/>
    <property type="project" value="InterPro"/>
</dbReference>
<dbReference type="Proteomes" id="UP000645966">
    <property type="component" value="Unassembled WGS sequence"/>
</dbReference>
<reference evidence="3" key="1">
    <citation type="submission" date="2020-12" db="EMBL/GenBank/DDBJ databases">
        <title>Genome public.</title>
        <authorList>
            <person name="Sun Q."/>
        </authorList>
    </citation>
    <scope>NUCLEOTIDE SEQUENCE</scope>
    <source>
        <strain evidence="3">CCM 8863</strain>
    </source>
</reference>
<evidence type="ECO:0000256" key="1">
    <source>
        <dbReference type="ARBA" id="ARBA00023172"/>
    </source>
</evidence>
<dbReference type="Gene3D" id="1.10.443.10">
    <property type="entry name" value="Intergrase catalytic core"/>
    <property type="match status" value="1"/>
</dbReference>
<evidence type="ECO:0000313" key="4">
    <source>
        <dbReference type="Proteomes" id="UP000645966"/>
    </source>
</evidence>
<dbReference type="EMBL" id="JAEIOS010000011">
    <property type="protein sequence ID" value="MBI8988811.1"/>
    <property type="molecule type" value="Genomic_DNA"/>
</dbReference>
<sequence>MRVDEFIEHMDTRVENSPTAPVMATKRGLTMFDTSFRSTFDTARKKAGVTREFTPHSGRSWSTMKLAEAGATPAEIGRLLGQSDVKTIPDVYLKVNADRPN</sequence>
<organism evidence="3 4">
    <name type="scientific">Corynebacterium meridianum</name>
    <dbReference type="NCBI Taxonomy" id="2765363"/>
    <lineage>
        <taxon>Bacteria</taxon>
        <taxon>Bacillati</taxon>
        <taxon>Actinomycetota</taxon>
        <taxon>Actinomycetes</taxon>
        <taxon>Mycobacteriales</taxon>
        <taxon>Corynebacteriaceae</taxon>
        <taxon>Corynebacterium</taxon>
    </lineage>
</organism>
<proteinExistence type="predicted"/>
<keyword evidence="1" id="KW-0233">DNA recombination</keyword>
<keyword evidence="4" id="KW-1185">Reference proteome</keyword>
<dbReference type="RefSeq" id="WP_198737861.1">
    <property type="nucleotide sequence ID" value="NZ_JAEIOS010000011.1"/>
</dbReference>
<accession>A0A934I2B5</accession>
<dbReference type="PROSITE" id="PS51898">
    <property type="entry name" value="TYR_RECOMBINASE"/>
    <property type="match status" value="1"/>
</dbReference>
<dbReference type="InterPro" id="IPR013762">
    <property type="entry name" value="Integrase-like_cat_sf"/>
</dbReference>
<evidence type="ECO:0000313" key="3">
    <source>
        <dbReference type="EMBL" id="MBI8988811.1"/>
    </source>
</evidence>
<dbReference type="InterPro" id="IPR002104">
    <property type="entry name" value="Integrase_catalytic"/>
</dbReference>
<name>A0A934I2B5_9CORY</name>
<dbReference type="SUPFAM" id="SSF56349">
    <property type="entry name" value="DNA breaking-rejoining enzymes"/>
    <property type="match status" value="1"/>
</dbReference>
<dbReference type="GO" id="GO:0015074">
    <property type="term" value="P:DNA integration"/>
    <property type="evidence" value="ECO:0007669"/>
    <property type="project" value="InterPro"/>
</dbReference>
<gene>
    <name evidence="3" type="ORF">JDV75_03425</name>
</gene>
<evidence type="ECO:0000259" key="2">
    <source>
        <dbReference type="PROSITE" id="PS51898"/>
    </source>
</evidence>